<proteinExistence type="predicted"/>
<gene>
    <name evidence="1" type="primary">yfjH</name>
    <name evidence="1" type="ORF">NCTC10429_01970</name>
</gene>
<organism evidence="1 2">
    <name type="scientific">Escherichia coli</name>
    <dbReference type="NCBI Taxonomy" id="562"/>
    <lineage>
        <taxon>Bacteria</taxon>
        <taxon>Pseudomonadati</taxon>
        <taxon>Pseudomonadota</taxon>
        <taxon>Gammaproteobacteria</taxon>
        <taxon>Enterobacterales</taxon>
        <taxon>Enterobacteriaceae</taxon>
        <taxon>Escherichia</taxon>
    </lineage>
</organism>
<dbReference type="AlphaFoldDB" id="A0A377C591"/>
<name>A0A377C591_ECOLX</name>
<evidence type="ECO:0000313" key="1">
    <source>
        <dbReference type="EMBL" id="STL85012.1"/>
    </source>
</evidence>
<sequence length="292" mass="34025">MGIFKAKNPCTKNTIFTTSNTLIYGGFMISLNDFYEQICRKRRDLAYHMSECEWAVDTDVLEEDHPEIRIELGRMREQFWSSEKIGTRVRLYSCDVPWETRHHTVNGQLEIKEEYTELYDPAQECWKNLSSNLTKETFLPLVIEPFSINDIFKAHLMFASISFFWGKSIMSENENVAFKAFHRAAELFDKCIGMTWFNISVCNQKKLSEVRRSAGKKGGKSKAEVYHIIQLKLVELINDSVPNDGWKNKVVAVNELIEPLWDFIQMSEFEINNQNKKYRVATMSQDALVDTI</sequence>
<reference evidence="1 2" key="1">
    <citation type="submission" date="2018-06" db="EMBL/GenBank/DDBJ databases">
        <authorList>
            <consortium name="Pathogen Informatics"/>
            <person name="Doyle S."/>
        </authorList>
    </citation>
    <scope>NUCLEOTIDE SEQUENCE [LARGE SCALE GENOMIC DNA]</scope>
    <source>
        <strain evidence="1 2">NCTC10429</strain>
    </source>
</reference>
<dbReference type="EMBL" id="UGEX01000001">
    <property type="protein sequence ID" value="STL85012.1"/>
    <property type="molecule type" value="Genomic_DNA"/>
</dbReference>
<accession>A0A377C591</accession>
<dbReference type="Proteomes" id="UP000254088">
    <property type="component" value="Unassembled WGS sequence"/>
</dbReference>
<evidence type="ECO:0000313" key="2">
    <source>
        <dbReference type="Proteomes" id="UP000254088"/>
    </source>
</evidence>
<protein>
    <submittedName>
        <fullName evidence="1">CP4-57 prophage protein</fullName>
    </submittedName>
</protein>